<accession>A0ABV5KT94</accession>
<evidence type="ECO:0000259" key="4">
    <source>
        <dbReference type="PROSITE" id="PS50893"/>
    </source>
</evidence>
<keyword evidence="3 5" id="KW-0067">ATP-binding</keyword>
<dbReference type="RefSeq" id="WP_377497750.1">
    <property type="nucleotide sequence ID" value="NZ_JBHMDO010000033.1"/>
</dbReference>
<dbReference type="SMART" id="SM00382">
    <property type="entry name" value="AAA"/>
    <property type="match status" value="1"/>
</dbReference>
<reference evidence="5 6" key="1">
    <citation type="submission" date="2024-09" db="EMBL/GenBank/DDBJ databases">
        <authorList>
            <person name="Sun Q."/>
            <person name="Mori K."/>
        </authorList>
    </citation>
    <scope>NUCLEOTIDE SEQUENCE [LARGE SCALE GENOMIC DNA]</scope>
    <source>
        <strain evidence="5 6">TISTR 2452</strain>
    </source>
</reference>
<dbReference type="InterPro" id="IPR003593">
    <property type="entry name" value="AAA+_ATPase"/>
</dbReference>
<dbReference type="PANTHER" id="PTHR42939">
    <property type="entry name" value="ABC TRANSPORTER ATP-BINDING PROTEIN ALBC-RELATED"/>
    <property type="match status" value="1"/>
</dbReference>
<dbReference type="InterPro" id="IPR027417">
    <property type="entry name" value="P-loop_NTPase"/>
</dbReference>
<dbReference type="SUPFAM" id="SSF52540">
    <property type="entry name" value="P-loop containing nucleoside triphosphate hydrolases"/>
    <property type="match status" value="1"/>
</dbReference>
<dbReference type="EMBL" id="JBHMDO010000033">
    <property type="protein sequence ID" value="MFB9328448.1"/>
    <property type="molecule type" value="Genomic_DNA"/>
</dbReference>
<evidence type="ECO:0000313" key="6">
    <source>
        <dbReference type="Proteomes" id="UP001589747"/>
    </source>
</evidence>
<dbReference type="Gene3D" id="3.40.50.300">
    <property type="entry name" value="P-loop containing nucleotide triphosphate hydrolases"/>
    <property type="match status" value="1"/>
</dbReference>
<dbReference type="Pfam" id="PF00005">
    <property type="entry name" value="ABC_tran"/>
    <property type="match status" value="1"/>
</dbReference>
<evidence type="ECO:0000256" key="1">
    <source>
        <dbReference type="ARBA" id="ARBA00022448"/>
    </source>
</evidence>
<dbReference type="PROSITE" id="PS50893">
    <property type="entry name" value="ABC_TRANSPORTER_2"/>
    <property type="match status" value="1"/>
</dbReference>
<keyword evidence="6" id="KW-1185">Reference proteome</keyword>
<keyword evidence="2" id="KW-0547">Nucleotide-binding</keyword>
<protein>
    <submittedName>
        <fullName evidence="5">ABC transporter ATP-binding protein</fullName>
    </submittedName>
</protein>
<sequence>MIEVIEARKRYWRRTILQGVSFKAEKGAVTCLIGLNGAGKSTLMKAIMGLTPLTSGRILIDGHPIGPAVYERVSFIPDHLTLPPSMKLWEGLRFMADFYANWNGEKAAELMKFFRLSATDRIGNLSKGTAAKFNLVTGLALDSDYVLMDEPFSGIDMFSREMIADVFASDLIEGRGVLLTTHEIGEMEHLIDQAVLLADGVVLRDFKCEAMRDAEGKSVVDVMREAYLA</sequence>
<dbReference type="Proteomes" id="UP001589747">
    <property type="component" value="Unassembled WGS sequence"/>
</dbReference>
<evidence type="ECO:0000256" key="3">
    <source>
        <dbReference type="ARBA" id="ARBA00022840"/>
    </source>
</evidence>
<feature type="domain" description="ABC transporter" evidence="4">
    <location>
        <begin position="2"/>
        <end position="224"/>
    </location>
</feature>
<dbReference type="CDD" id="cd03230">
    <property type="entry name" value="ABC_DR_subfamily_A"/>
    <property type="match status" value="1"/>
</dbReference>
<name>A0ABV5KT94_9BACL</name>
<evidence type="ECO:0000256" key="2">
    <source>
        <dbReference type="ARBA" id="ARBA00022741"/>
    </source>
</evidence>
<dbReference type="GO" id="GO:0005524">
    <property type="term" value="F:ATP binding"/>
    <property type="evidence" value="ECO:0007669"/>
    <property type="project" value="UniProtKB-KW"/>
</dbReference>
<dbReference type="PANTHER" id="PTHR42939:SF1">
    <property type="entry name" value="ABC TRANSPORTER ATP-BINDING PROTEIN ALBC-RELATED"/>
    <property type="match status" value="1"/>
</dbReference>
<organism evidence="5 6">
    <name type="scientific">Paenibacillus aurantiacus</name>
    <dbReference type="NCBI Taxonomy" id="1936118"/>
    <lineage>
        <taxon>Bacteria</taxon>
        <taxon>Bacillati</taxon>
        <taxon>Bacillota</taxon>
        <taxon>Bacilli</taxon>
        <taxon>Bacillales</taxon>
        <taxon>Paenibacillaceae</taxon>
        <taxon>Paenibacillus</taxon>
    </lineage>
</organism>
<dbReference type="InterPro" id="IPR003439">
    <property type="entry name" value="ABC_transporter-like_ATP-bd"/>
</dbReference>
<proteinExistence type="predicted"/>
<evidence type="ECO:0000313" key="5">
    <source>
        <dbReference type="EMBL" id="MFB9328448.1"/>
    </source>
</evidence>
<gene>
    <name evidence="5" type="ORF">ACFFSY_21155</name>
</gene>
<comment type="caution">
    <text evidence="5">The sequence shown here is derived from an EMBL/GenBank/DDBJ whole genome shotgun (WGS) entry which is preliminary data.</text>
</comment>
<keyword evidence="1" id="KW-0813">Transport</keyword>
<dbReference type="InterPro" id="IPR051782">
    <property type="entry name" value="ABC_Transporter_VariousFunc"/>
</dbReference>